<name>E2AME9_CAMFO</name>
<dbReference type="InParanoid" id="E2AME9"/>
<reference evidence="1 2" key="1">
    <citation type="journal article" date="2010" name="Science">
        <title>Genomic comparison of the ants Camponotus floridanus and Harpegnathos saltator.</title>
        <authorList>
            <person name="Bonasio R."/>
            <person name="Zhang G."/>
            <person name="Ye C."/>
            <person name="Mutti N.S."/>
            <person name="Fang X."/>
            <person name="Qin N."/>
            <person name="Donahue G."/>
            <person name="Yang P."/>
            <person name="Li Q."/>
            <person name="Li C."/>
            <person name="Zhang P."/>
            <person name="Huang Z."/>
            <person name="Berger S.L."/>
            <person name="Reinberg D."/>
            <person name="Wang J."/>
            <person name="Liebig J."/>
        </authorList>
    </citation>
    <scope>NUCLEOTIDE SEQUENCE [LARGE SCALE GENOMIC DNA]</scope>
    <source>
        <strain evidence="2">C129</strain>
    </source>
</reference>
<evidence type="ECO:0000313" key="1">
    <source>
        <dbReference type="EMBL" id="EFN65373.1"/>
    </source>
</evidence>
<proteinExistence type="predicted"/>
<dbReference type="Proteomes" id="UP000000311">
    <property type="component" value="Unassembled WGS sequence"/>
</dbReference>
<keyword evidence="2" id="KW-1185">Reference proteome</keyword>
<accession>E2AME9</accession>
<sequence length="290" mass="32353">MEDGAREAGDWALYPASSRRSPAPTGFFSVPFPPPVRFGLLPFCVRGQANLLFQSSCFNVLVTLPPPLDPPPPSLPAFPGPRGPKSSGPPMLRVPFTAQQNEPPKHQLIFQEATSASAATPRHLVDLADPAEDLNSGWESSRDFFQDHCVIKRFCDLRESRGCDDQSRQGIFNLSWFRSDVFLRFSGSDYVLTAYLHSDILRATIRHKGIRKIQADINGSLGLIKDPYDFLAGRAISWKARSRIPAHEEEAVTCRGTDLTPACPGGLMLHPYYIPERKTRPRGGRSRRRR</sequence>
<organism evidence="2">
    <name type="scientific">Camponotus floridanus</name>
    <name type="common">Florida carpenter ant</name>
    <dbReference type="NCBI Taxonomy" id="104421"/>
    <lineage>
        <taxon>Eukaryota</taxon>
        <taxon>Metazoa</taxon>
        <taxon>Ecdysozoa</taxon>
        <taxon>Arthropoda</taxon>
        <taxon>Hexapoda</taxon>
        <taxon>Insecta</taxon>
        <taxon>Pterygota</taxon>
        <taxon>Neoptera</taxon>
        <taxon>Endopterygota</taxon>
        <taxon>Hymenoptera</taxon>
        <taxon>Apocrita</taxon>
        <taxon>Aculeata</taxon>
        <taxon>Formicoidea</taxon>
        <taxon>Formicidae</taxon>
        <taxon>Formicinae</taxon>
        <taxon>Camponotus</taxon>
    </lineage>
</organism>
<protein>
    <submittedName>
        <fullName evidence="1">Uncharacterized protein</fullName>
    </submittedName>
</protein>
<gene>
    <name evidence="1" type="ORF">EAG_04955</name>
</gene>
<evidence type="ECO:0000313" key="2">
    <source>
        <dbReference type="Proteomes" id="UP000000311"/>
    </source>
</evidence>
<dbReference type="AlphaFoldDB" id="E2AME9"/>
<dbReference type="EMBL" id="GL440813">
    <property type="protein sequence ID" value="EFN65373.1"/>
    <property type="molecule type" value="Genomic_DNA"/>
</dbReference>